<feature type="region of interest" description="Disordered" evidence="1">
    <location>
        <begin position="19"/>
        <end position="61"/>
    </location>
</feature>
<feature type="compositionally biased region" description="Basic and acidic residues" evidence="1">
    <location>
        <begin position="19"/>
        <end position="28"/>
    </location>
</feature>
<sequence length="87" mass="10008">MFFFPECYPYAETDDPRLAEATTAEKVHGPPTRGTEQPQKGIKRSMDHTWTGKKRGRTEGRQLLSVKPMEKKRILALKLKLAHFLPL</sequence>
<gene>
    <name evidence="2" type="ORF">JTE90_006891</name>
</gene>
<keyword evidence="3" id="KW-1185">Reference proteome</keyword>
<name>A0AAV6VQW8_9ARAC</name>
<dbReference type="AlphaFoldDB" id="A0AAV6VQW8"/>
<organism evidence="2 3">
    <name type="scientific">Oedothorax gibbosus</name>
    <dbReference type="NCBI Taxonomy" id="931172"/>
    <lineage>
        <taxon>Eukaryota</taxon>
        <taxon>Metazoa</taxon>
        <taxon>Ecdysozoa</taxon>
        <taxon>Arthropoda</taxon>
        <taxon>Chelicerata</taxon>
        <taxon>Arachnida</taxon>
        <taxon>Araneae</taxon>
        <taxon>Araneomorphae</taxon>
        <taxon>Entelegynae</taxon>
        <taxon>Araneoidea</taxon>
        <taxon>Linyphiidae</taxon>
        <taxon>Erigoninae</taxon>
        <taxon>Oedothorax</taxon>
    </lineage>
</organism>
<dbReference type="Proteomes" id="UP000827092">
    <property type="component" value="Unassembled WGS sequence"/>
</dbReference>
<accession>A0AAV6VQW8</accession>
<evidence type="ECO:0000256" key="1">
    <source>
        <dbReference type="SAM" id="MobiDB-lite"/>
    </source>
</evidence>
<protein>
    <submittedName>
        <fullName evidence="2">Uncharacterized protein</fullName>
    </submittedName>
</protein>
<proteinExistence type="predicted"/>
<evidence type="ECO:0000313" key="2">
    <source>
        <dbReference type="EMBL" id="KAG8198138.1"/>
    </source>
</evidence>
<comment type="caution">
    <text evidence="2">The sequence shown here is derived from an EMBL/GenBank/DDBJ whole genome shotgun (WGS) entry which is preliminary data.</text>
</comment>
<reference evidence="2 3" key="1">
    <citation type="journal article" date="2022" name="Nat. Ecol. Evol.">
        <title>A masculinizing supergene underlies an exaggerated male reproductive morph in a spider.</title>
        <authorList>
            <person name="Hendrickx F."/>
            <person name="De Corte Z."/>
            <person name="Sonet G."/>
            <person name="Van Belleghem S.M."/>
            <person name="Kostlbacher S."/>
            <person name="Vangestel C."/>
        </authorList>
    </citation>
    <scope>NUCLEOTIDE SEQUENCE [LARGE SCALE GENOMIC DNA]</scope>
    <source>
        <strain evidence="2">W744_W776</strain>
    </source>
</reference>
<dbReference type="EMBL" id="JAFNEN010000043">
    <property type="protein sequence ID" value="KAG8198138.1"/>
    <property type="molecule type" value="Genomic_DNA"/>
</dbReference>
<evidence type="ECO:0000313" key="3">
    <source>
        <dbReference type="Proteomes" id="UP000827092"/>
    </source>
</evidence>